<dbReference type="Gene3D" id="3.40.50.300">
    <property type="entry name" value="P-loop containing nucleotide triphosphate hydrolases"/>
    <property type="match status" value="1"/>
</dbReference>
<dbReference type="Pfam" id="PF13167">
    <property type="entry name" value="GTP-bdg_N"/>
    <property type="match status" value="1"/>
</dbReference>
<dbReference type="InterPro" id="IPR042108">
    <property type="entry name" value="GTPase_HflX_N_sf"/>
</dbReference>
<reference evidence="5 6" key="1">
    <citation type="submission" date="2016-08" db="EMBL/GenBank/DDBJ databases">
        <authorList>
            <consortium name="Pathogen Informatics"/>
        </authorList>
    </citation>
    <scope>NUCLEOTIDE SEQUENCE [LARGE SCALE GENOMIC DNA]</scope>
    <source>
        <strain evidence="3 6">NK65 ny</strain>
        <strain evidence="4 5">SP11 Antwerpcl1</strain>
    </source>
</reference>
<dbReference type="VEuPathDB" id="PlasmoDB:PBANKA_0934100"/>
<evidence type="ECO:0000313" key="3">
    <source>
        <dbReference type="EMBL" id="SCM22616.1"/>
    </source>
</evidence>
<dbReference type="GO" id="GO:0005737">
    <property type="term" value="C:cytoplasm"/>
    <property type="evidence" value="ECO:0007669"/>
    <property type="project" value="TreeGrafter"/>
</dbReference>
<organism evidence="3 6">
    <name type="scientific">Plasmodium berghei</name>
    <dbReference type="NCBI Taxonomy" id="5821"/>
    <lineage>
        <taxon>Eukaryota</taxon>
        <taxon>Sar</taxon>
        <taxon>Alveolata</taxon>
        <taxon>Apicomplexa</taxon>
        <taxon>Aconoidasida</taxon>
        <taxon>Haemosporida</taxon>
        <taxon>Plasmodiidae</taxon>
        <taxon>Plasmodium</taxon>
        <taxon>Plasmodium (Vinckeia)</taxon>
    </lineage>
</organism>
<dbReference type="Proteomes" id="UP000516480">
    <property type="component" value="Chromosome 9"/>
</dbReference>
<evidence type="ECO:0000313" key="4">
    <source>
        <dbReference type="EMBL" id="SCO62277.1"/>
    </source>
</evidence>
<gene>
    <name evidence="3" type="ORF">PBNK65NY_000205700</name>
    <name evidence="4" type="ORF">PBSP11A_000205600</name>
</gene>
<dbReference type="PANTHER" id="PTHR10229">
    <property type="entry name" value="GTP-BINDING PROTEIN HFLX"/>
    <property type="match status" value="1"/>
</dbReference>
<dbReference type="AlphaFoldDB" id="A0A1C6YHG2"/>
<feature type="domain" description="G" evidence="1">
    <location>
        <begin position="550"/>
        <end position="646"/>
    </location>
</feature>
<accession>A0A1C6YHG2</accession>
<name>A0A1C6YHG2_PLABE</name>
<protein>
    <submittedName>
        <fullName evidence="3">GTP-binding protein, putative</fullName>
    </submittedName>
</protein>
<dbReference type="OrthoDB" id="10268034at2759"/>
<dbReference type="SUPFAM" id="SSF52540">
    <property type="entry name" value="P-loop containing nucleoside triphosphate hydrolases"/>
    <property type="match status" value="1"/>
</dbReference>
<dbReference type="GO" id="GO:0043022">
    <property type="term" value="F:ribosome binding"/>
    <property type="evidence" value="ECO:0007669"/>
    <property type="project" value="TreeGrafter"/>
</dbReference>
<dbReference type="Pfam" id="PF01926">
    <property type="entry name" value="MMR_HSR1"/>
    <property type="match status" value="1"/>
</dbReference>
<dbReference type="PANTHER" id="PTHR10229:SF0">
    <property type="entry name" value="GTP-BINDING PROTEIN 6-RELATED"/>
    <property type="match status" value="1"/>
</dbReference>
<sequence>MFIVFFINFLSILFIYIILKSNTSFEMSSILKILKVTHIGEKRHFTYITKVKLINKKNTEIIVLHPIFKDKKNSSKNFNEIIYDAQEALGLARSAGFKISHGISMPSGGWEYLSSPSNICNNNNKVEDENNLSFQKIIHTYKTDDNDFTKVNNYFDEHKTGNDQVDMTEHSASTDVCYKQFEIYDNTKGNNKNNNKLVNNNGDSKNINNNMNKTHEKNKPNENNYGDIIHPKYEDVERKIAESILIKVNRIDNKFYFNKGKINEISKYYLKNPTPYIFINTILSPEQFQNLDFLFNSILKSYHDELKLNNKKHMETNYLSSSRLLKCNFDNEISDNMNDSNDITINRSTYFDMYNNYVDVEDVEEDSEKMEFHEDEVENSEDIEETCSYESSIEIDKNQKKKHIPLYVEIFDRYSIILYILKSRAKSNLSKLQLELARANFIFNTYSDNNRSRIKYIKYIENNVLGKSFIDQEDKYDKQNIFDIDNKKKYIKMDYEYLGYNCSFIKSTETYKEYEKRIINNIYNKLKKELIKCKNNNNLQNNSRKHKALIAIVGYTNVGKTKLINCLTNSNLKAKNLLFQTLDNSYKSLNIANSHSTIFIDSVGFIQNVPYSLYESFMISLEAIKKADIIIHVIDVTHPYKDEQKKCVLDTLVKIGITNEFIKNNIVEVWNKIDKLSQDQLYNLYKNKPVNVLPISSKHGTNCDVLINIIQNLANKIKNVQVLTLSFSTSQAKERIDFLMKKFKVVPGSISYSSDGNTTYIKLVENPNNLKKYYEKFKK</sequence>
<proteinExistence type="predicted"/>
<dbReference type="Proteomes" id="UP000219860">
    <property type="component" value="Chromosome 9"/>
</dbReference>
<dbReference type="InterPro" id="IPR027417">
    <property type="entry name" value="P-loop_NTPase"/>
</dbReference>
<dbReference type="InterPro" id="IPR006073">
    <property type="entry name" value="GTP-bd"/>
</dbReference>
<dbReference type="EMBL" id="LT608257">
    <property type="protein sequence ID" value="SCO62277.1"/>
    <property type="molecule type" value="Genomic_DNA"/>
</dbReference>
<dbReference type="EMBL" id="LT608145">
    <property type="protein sequence ID" value="SCM22616.1"/>
    <property type="molecule type" value="Genomic_DNA"/>
</dbReference>
<evidence type="ECO:0000313" key="5">
    <source>
        <dbReference type="Proteomes" id="UP000219860"/>
    </source>
</evidence>
<dbReference type="Gene3D" id="3.40.50.11060">
    <property type="entry name" value="GTPase HflX, N-terminal domain"/>
    <property type="match status" value="1"/>
</dbReference>
<dbReference type="PRINTS" id="PR00326">
    <property type="entry name" value="GTP1OBG"/>
</dbReference>
<evidence type="ECO:0000259" key="1">
    <source>
        <dbReference type="Pfam" id="PF01926"/>
    </source>
</evidence>
<dbReference type="InterPro" id="IPR016496">
    <property type="entry name" value="GTPase_HflX"/>
</dbReference>
<evidence type="ECO:0000259" key="2">
    <source>
        <dbReference type="Pfam" id="PF13167"/>
    </source>
</evidence>
<evidence type="ECO:0000313" key="6">
    <source>
        <dbReference type="Proteomes" id="UP000516480"/>
    </source>
</evidence>
<dbReference type="GO" id="GO:0005525">
    <property type="term" value="F:GTP binding"/>
    <property type="evidence" value="ECO:0007669"/>
    <property type="project" value="InterPro"/>
</dbReference>
<dbReference type="InterPro" id="IPR025121">
    <property type="entry name" value="GTPase_HflX_N"/>
</dbReference>
<feature type="domain" description="GTPase HflX N-terminal" evidence="2">
    <location>
        <begin position="237"/>
        <end position="292"/>
    </location>
</feature>